<keyword evidence="1" id="KW-0812">Transmembrane</keyword>
<evidence type="ECO:0000256" key="1">
    <source>
        <dbReference type="SAM" id="Phobius"/>
    </source>
</evidence>
<gene>
    <name evidence="2" type="ORF">CCAE0312_LOCUS321</name>
</gene>
<keyword evidence="1" id="KW-1133">Transmembrane helix</keyword>
<proteinExistence type="predicted"/>
<keyword evidence="1" id="KW-0472">Membrane</keyword>
<name>A0A7S1X9A6_9RHOD</name>
<feature type="transmembrane region" description="Helical" evidence="1">
    <location>
        <begin position="274"/>
        <end position="295"/>
    </location>
</feature>
<dbReference type="AlphaFoldDB" id="A0A7S1X9A6"/>
<reference evidence="2" key="1">
    <citation type="submission" date="2021-01" db="EMBL/GenBank/DDBJ databases">
        <authorList>
            <person name="Corre E."/>
            <person name="Pelletier E."/>
            <person name="Niang G."/>
            <person name="Scheremetjew M."/>
            <person name="Finn R."/>
            <person name="Kale V."/>
            <person name="Holt S."/>
            <person name="Cochrane G."/>
            <person name="Meng A."/>
            <person name="Brown T."/>
            <person name="Cohen L."/>
        </authorList>
    </citation>
    <scope>NUCLEOTIDE SEQUENCE</scope>
    <source>
        <strain evidence="2">SAG 36.94</strain>
    </source>
</reference>
<dbReference type="EMBL" id="HBGH01000626">
    <property type="protein sequence ID" value="CAD9221459.1"/>
    <property type="molecule type" value="Transcribed_RNA"/>
</dbReference>
<sequence>MIELAVATLAAIIFLASPGVTTEVFVPSRLLIRMQKALLQSPTLIQTVDFDEVLLKQPDVHQRFMIGGLCAHCSGRMGQGKRVEMLNGLGDIFIYNRFEITSEGKRSFLAMSVIVEGMNETVFMDLTTGKSVSFKVEDLNDSDSVSAQVVHVTTPSDGSTYVPIQIPSSFFQESMTVTGIAETCTTVGGNTRDNRPIRSLSKTTRSVGVNVTNHKNLVSSLPYASIPTITTLLNLYLSSGVITLQFVSLMLLFVDLENIHQLKSAKGVPRWVYVNINLVWIGSIILGSFTIYDFYQVQGSVDSTWVGCGTWSMIMVADGFLGRYRCQVIALTESNAWYAYLFYAVPAGVMIIITVVTLFAQWQRHKYGLERGLRRHSFPFRSSAAPSNLDGAISESSAGYALDNQVSHTFEEESLDEDGKNPSHKV</sequence>
<protein>
    <submittedName>
        <fullName evidence="2">Uncharacterized protein</fullName>
    </submittedName>
</protein>
<accession>A0A7S1X9A6</accession>
<organism evidence="2">
    <name type="scientific">Compsopogon caeruleus</name>
    <dbReference type="NCBI Taxonomy" id="31354"/>
    <lineage>
        <taxon>Eukaryota</taxon>
        <taxon>Rhodophyta</taxon>
        <taxon>Compsopogonophyceae</taxon>
        <taxon>Compsopogonales</taxon>
        <taxon>Compsopogonaceae</taxon>
        <taxon>Compsopogon</taxon>
    </lineage>
</organism>
<feature type="transmembrane region" description="Helical" evidence="1">
    <location>
        <begin position="337"/>
        <end position="360"/>
    </location>
</feature>
<evidence type="ECO:0000313" key="2">
    <source>
        <dbReference type="EMBL" id="CAD9221459.1"/>
    </source>
</evidence>
<feature type="transmembrane region" description="Helical" evidence="1">
    <location>
        <begin position="235"/>
        <end position="254"/>
    </location>
</feature>